<proteinExistence type="predicted"/>
<comment type="caution">
    <text evidence="1">The sequence shown here is derived from an EMBL/GenBank/DDBJ whole genome shotgun (WGS) entry which is preliminary data.</text>
</comment>
<evidence type="ECO:0000313" key="1">
    <source>
        <dbReference type="EMBL" id="GGG44311.1"/>
    </source>
</evidence>
<reference evidence="2" key="1">
    <citation type="journal article" date="2019" name="Int. J. Syst. Evol. Microbiol.">
        <title>The Global Catalogue of Microorganisms (GCM) 10K type strain sequencing project: providing services to taxonomists for standard genome sequencing and annotation.</title>
        <authorList>
            <consortium name="The Broad Institute Genomics Platform"/>
            <consortium name="The Broad Institute Genome Sequencing Center for Infectious Disease"/>
            <person name="Wu L."/>
            <person name="Ma J."/>
        </authorList>
    </citation>
    <scope>NUCLEOTIDE SEQUENCE [LARGE SCALE GENOMIC DNA]</scope>
    <source>
        <strain evidence="2">CGMCC 1.12990</strain>
    </source>
</reference>
<dbReference type="EMBL" id="BMGS01000005">
    <property type="protein sequence ID" value="GGG44311.1"/>
    <property type="molecule type" value="Genomic_DNA"/>
</dbReference>
<organism evidence="1 2">
    <name type="scientific">Hymenobacter glacieicola</name>
    <dbReference type="NCBI Taxonomy" id="1562124"/>
    <lineage>
        <taxon>Bacteria</taxon>
        <taxon>Pseudomonadati</taxon>
        <taxon>Bacteroidota</taxon>
        <taxon>Cytophagia</taxon>
        <taxon>Cytophagales</taxon>
        <taxon>Hymenobacteraceae</taxon>
        <taxon>Hymenobacter</taxon>
    </lineage>
</organism>
<keyword evidence="2" id="KW-1185">Reference proteome</keyword>
<protein>
    <recommendedName>
        <fullName evidence="3">DUF4249 family protein</fullName>
    </recommendedName>
</protein>
<sequence>MLFLPTNQAQIPTFVAMRFRFLALLLFPTLFTACEPGLESGPRVDLIGSSRFSTADRRLTKPADTVAVKMFAEADDSPLTRLTITAEYGPVPEPIVYPSTTAEIDKLPPFTYTYLDSVLNPAGNTTTQVALQHVLSSRTTSGLEVWRYQATDEKGRTGVRSLRLRFSRPDSTQAYHSYTVPVQIPNAFANRSFLALREGLVFPKFSVHKLAANQAIVDLVYLPQRRTGAPTLATALDDTLNLKWSTRRATLIRSTSLTAATFATTATAAAFTTAFTQGTAFTPRATSTGPLVKGQVIAFQTPAPDSKYGLILVQDIITTGIRSLVLEVRISR</sequence>
<name>A0ABQ1WTZ3_9BACT</name>
<accession>A0ABQ1WTZ3</accession>
<evidence type="ECO:0000313" key="2">
    <source>
        <dbReference type="Proteomes" id="UP000601361"/>
    </source>
</evidence>
<dbReference type="Proteomes" id="UP000601361">
    <property type="component" value="Unassembled WGS sequence"/>
</dbReference>
<gene>
    <name evidence="1" type="ORF">GCM10011378_20810</name>
</gene>
<evidence type="ECO:0008006" key="3">
    <source>
        <dbReference type="Google" id="ProtNLM"/>
    </source>
</evidence>